<dbReference type="GO" id="GO:0005886">
    <property type="term" value="C:plasma membrane"/>
    <property type="evidence" value="ECO:0007669"/>
    <property type="project" value="UniProtKB-SubCell"/>
</dbReference>
<keyword evidence="4" id="KW-0378">Hydrolase</keyword>
<dbReference type="AlphaFoldDB" id="A0A9P6E672"/>
<dbReference type="Gene3D" id="3.40.50.300">
    <property type="entry name" value="P-loop containing nucleotide triphosphate hydrolases"/>
    <property type="match status" value="1"/>
</dbReference>
<proteinExistence type="predicted"/>
<dbReference type="PANTHER" id="PTHR24070">
    <property type="entry name" value="RAS, DI-RAS, AND RHEB FAMILY MEMBERS OF SMALL GTPASE SUPERFAMILY"/>
    <property type="match status" value="1"/>
</dbReference>
<reference evidence="4" key="1">
    <citation type="submission" date="2020-11" db="EMBL/GenBank/DDBJ databases">
        <authorList>
            <consortium name="DOE Joint Genome Institute"/>
            <person name="Ahrendt S."/>
            <person name="Riley R."/>
            <person name="Andreopoulos W."/>
            <person name="Labutti K."/>
            <person name="Pangilinan J."/>
            <person name="Ruiz-Duenas F.J."/>
            <person name="Barrasa J.M."/>
            <person name="Sanchez-Garcia M."/>
            <person name="Camarero S."/>
            <person name="Miyauchi S."/>
            <person name="Serrano A."/>
            <person name="Linde D."/>
            <person name="Babiker R."/>
            <person name="Drula E."/>
            <person name="Ayuso-Fernandez I."/>
            <person name="Pacheco R."/>
            <person name="Padilla G."/>
            <person name="Ferreira P."/>
            <person name="Barriuso J."/>
            <person name="Kellner H."/>
            <person name="Castanera R."/>
            <person name="Alfaro M."/>
            <person name="Ramirez L."/>
            <person name="Pisabarro A.G."/>
            <person name="Kuo A."/>
            <person name="Tritt A."/>
            <person name="Lipzen A."/>
            <person name="He G."/>
            <person name="Yan M."/>
            <person name="Ng V."/>
            <person name="Cullen D."/>
            <person name="Martin F."/>
            <person name="Rosso M.-N."/>
            <person name="Henrissat B."/>
            <person name="Hibbett D."/>
            <person name="Martinez A.T."/>
            <person name="Grigoriev I.V."/>
        </authorList>
    </citation>
    <scope>NUCLEOTIDE SEQUENCE</scope>
    <source>
        <strain evidence="4">CBS 506.95</strain>
    </source>
</reference>
<evidence type="ECO:0000256" key="1">
    <source>
        <dbReference type="ARBA" id="ARBA00004342"/>
    </source>
</evidence>
<dbReference type="PROSITE" id="PS51419">
    <property type="entry name" value="RAB"/>
    <property type="match status" value="1"/>
</dbReference>
<dbReference type="Proteomes" id="UP000807306">
    <property type="component" value="Unassembled WGS sequence"/>
</dbReference>
<dbReference type="InterPro" id="IPR020849">
    <property type="entry name" value="Small_GTPase_Ras-type"/>
</dbReference>
<evidence type="ECO:0000256" key="3">
    <source>
        <dbReference type="ARBA" id="ARBA00023134"/>
    </source>
</evidence>
<dbReference type="SUPFAM" id="SSF52540">
    <property type="entry name" value="P-loop containing nucleoside triphosphate hydrolases"/>
    <property type="match status" value="1"/>
</dbReference>
<organism evidence="4 5">
    <name type="scientific">Crepidotus variabilis</name>
    <dbReference type="NCBI Taxonomy" id="179855"/>
    <lineage>
        <taxon>Eukaryota</taxon>
        <taxon>Fungi</taxon>
        <taxon>Dikarya</taxon>
        <taxon>Basidiomycota</taxon>
        <taxon>Agaricomycotina</taxon>
        <taxon>Agaricomycetes</taxon>
        <taxon>Agaricomycetidae</taxon>
        <taxon>Agaricales</taxon>
        <taxon>Agaricineae</taxon>
        <taxon>Crepidotaceae</taxon>
        <taxon>Crepidotus</taxon>
    </lineage>
</organism>
<dbReference type="PRINTS" id="PR00449">
    <property type="entry name" value="RASTRNSFRMNG"/>
</dbReference>
<accession>A0A9P6E672</accession>
<dbReference type="GO" id="GO:0003924">
    <property type="term" value="F:GTPase activity"/>
    <property type="evidence" value="ECO:0007669"/>
    <property type="project" value="InterPro"/>
</dbReference>
<dbReference type="OrthoDB" id="18798at2759"/>
<evidence type="ECO:0000256" key="2">
    <source>
        <dbReference type="ARBA" id="ARBA00022741"/>
    </source>
</evidence>
<dbReference type="Pfam" id="PF00071">
    <property type="entry name" value="Ras"/>
    <property type="match status" value="1"/>
</dbReference>
<name>A0A9P6E672_9AGAR</name>
<sequence length="204" mass="23147">MEEYKIVVVGQGDVSQLTMDFLMGPTLNTAIDSYRKTCLVDDEPVILDIFTTAGQETYMAMREQYLRIADGILLVYSITDRSSFEEAISYRDIIRRVKDSSEEFNQVVLAANDCISSGKYEEPRTVGRAEGRDLSRDFGYPIHEISTKHRENIEGPFYDLVRIIRRNQKLRHGAGLIKAAALDGRVDELLESSKKRQGNKCVIS</sequence>
<dbReference type="PROSITE" id="PS51421">
    <property type="entry name" value="RAS"/>
    <property type="match status" value="1"/>
</dbReference>
<gene>
    <name evidence="4" type="ORF">CPB83DRAFT_910819</name>
</gene>
<dbReference type="InterPro" id="IPR027417">
    <property type="entry name" value="P-loop_NTPase"/>
</dbReference>
<keyword evidence="3" id="KW-0342">GTP-binding</keyword>
<dbReference type="GO" id="GO:0005525">
    <property type="term" value="F:GTP binding"/>
    <property type="evidence" value="ECO:0007669"/>
    <property type="project" value="UniProtKB-KW"/>
</dbReference>
<dbReference type="SMART" id="SM00173">
    <property type="entry name" value="RAS"/>
    <property type="match status" value="1"/>
</dbReference>
<evidence type="ECO:0000313" key="5">
    <source>
        <dbReference type="Proteomes" id="UP000807306"/>
    </source>
</evidence>
<comment type="caution">
    <text evidence="4">The sequence shown here is derived from an EMBL/GenBank/DDBJ whole genome shotgun (WGS) entry which is preliminary data.</text>
</comment>
<dbReference type="GO" id="GO:0007165">
    <property type="term" value="P:signal transduction"/>
    <property type="evidence" value="ECO:0007669"/>
    <property type="project" value="InterPro"/>
</dbReference>
<dbReference type="InterPro" id="IPR001806">
    <property type="entry name" value="Small_GTPase"/>
</dbReference>
<dbReference type="SMART" id="SM00175">
    <property type="entry name" value="RAB"/>
    <property type="match status" value="1"/>
</dbReference>
<keyword evidence="2" id="KW-0547">Nucleotide-binding</keyword>
<protein>
    <submittedName>
        <fullName evidence="4">P-loop containing nucleoside triphosphate hydrolase protein</fullName>
    </submittedName>
</protein>
<evidence type="ECO:0000313" key="4">
    <source>
        <dbReference type="EMBL" id="KAF9523230.1"/>
    </source>
</evidence>
<comment type="subcellular location">
    <subcellularLocation>
        <location evidence="1">Cell membrane</location>
        <topology evidence="1">Lipid-anchor</topology>
        <orientation evidence="1">Cytoplasmic side</orientation>
    </subcellularLocation>
</comment>
<dbReference type="EMBL" id="MU157922">
    <property type="protein sequence ID" value="KAF9523230.1"/>
    <property type="molecule type" value="Genomic_DNA"/>
</dbReference>
<keyword evidence="5" id="KW-1185">Reference proteome</keyword>